<reference evidence="1 2" key="1">
    <citation type="journal article" date="2021" name="Front. Genet.">
        <title>Chromosome-Level Genome Assembly Reveals Significant Gene Expansion in the Toll and IMD Signaling Pathways of Dendrolimus kikuchii.</title>
        <authorList>
            <person name="Zhou J."/>
            <person name="Wu P."/>
            <person name="Xiong Z."/>
            <person name="Liu N."/>
            <person name="Zhao N."/>
            <person name="Ji M."/>
            <person name="Qiu Y."/>
            <person name="Yang B."/>
        </authorList>
    </citation>
    <scope>NUCLEOTIDE SEQUENCE [LARGE SCALE GENOMIC DNA]</scope>
    <source>
        <strain evidence="1">Ann1</strain>
    </source>
</reference>
<evidence type="ECO:0000313" key="1">
    <source>
        <dbReference type="EMBL" id="KAJ0175822.1"/>
    </source>
</evidence>
<organism evidence="1 2">
    <name type="scientific">Dendrolimus kikuchii</name>
    <dbReference type="NCBI Taxonomy" id="765133"/>
    <lineage>
        <taxon>Eukaryota</taxon>
        <taxon>Metazoa</taxon>
        <taxon>Ecdysozoa</taxon>
        <taxon>Arthropoda</taxon>
        <taxon>Hexapoda</taxon>
        <taxon>Insecta</taxon>
        <taxon>Pterygota</taxon>
        <taxon>Neoptera</taxon>
        <taxon>Endopterygota</taxon>
        <taxon>Lepidoptera</taxon>
        <taxon>Glossata</taxon>
        <taxon>Ditrysia</taxon>
        <taxon>Bombycoidea</taxon>
        <taxon>Lasiocampidae</taxon>
        <taxon>Dendrolimus</taxon>
    </lineage>
</organism>
<dbReference type="Proteomes" id="UP000824533">
    <property type="component" value="Linkage Group LG15"/>
</dbReference>
<protein>
    <submittedName>
        <fullName evidence="1">Uncharacterized protein</fullName>
    </submittedName>
</protein>
<gene>
    <name evidence="1" type="ORF">K1T71_008981</name>
</gene>
<keyword evidence="2" id="KW-1185">Reference proteome</keyword>
<accession>A0ACC1CXH1</accession>
<proteinExistence type="predicted"/>
<name>A0ACC1CXH1_9NEOP</name>
<dbReference type="EMBL" id="CM034401">
    <property type="protein sequence ID" value="KAJ0175822.1"/>
    <property type="molecule type" value="Genomic_DNA"/>
</dbReference>
<comment type="caution">
    <text evidence="1">The sequence shown here is derived from an EMBL/GenBank/DDBJ whole genome shotgun (WGS) entry which is preliminary data.</text>
</comment>
<evidence type="ECO:0000313" key="2">
    <source>
        <dbReference type="Proteomes" id="UP000824533"/>
    </source>
</evidence>
<sequence length="889" mass="101900">MPVVTPPLDGMEVSACRLAMTGHQPLVIVSAYLACQKTLIKKDLETLFNLGPAVIIAGDLNCKHEQWNCNTTNPNGRALINISDNLLFDILTPMTPTRYPPNRDWGTPNTLDLALLRGVTLQFHSIETMDDIDSDHRPVILRLGPQTDQTSETRTSVDWLRLETLLKATSSQDLDRIPDHIVSRHDTETAIEALTSHLQSAVRNSSRQVPVEDDRHLCLPDEVRVLLREKRAASRAHDRYPTEDNRVRLRELEREVKLRIREVREQRWDRTLRDIEPTHQAYWKLARALKSDTLTVIPALERADNTEAFDDEEKAECLAQSLELQCSPTTQNVDQSHLTEVDSEVERRSSLPAETTLDTVTVEEVQDLIKSLKPRKAPGTDGINNRVLKLLPAHLIIILVSIFNAAITNCSFPAIWKEADVIGIHKPGKPANKPSSYRPISLLSALSKLYERVILSRLRDFAFSKHLIPDEQFGFRARHSCVQQVHRITEHILSHFAHRPRPIGTAALFLDVAKAFDKVWHNGLIYKLYQFGMPDRLVLILRDFLLGRSFRFRVEGTRSSPHPLTAGVPQGSALSPLLFTLYTSDIPKTPDVELALFADDTALYTSDQNRQMACIRLQTAVTELGEWFRKWRIEVNPEKSAAMFFSPGTLRSPKRASLRLKTISLYDQQIPWAKYTKYLGVTLDRNLRFNEHITIVRNRARFVMGRLAPMIDKRSKMSLRHKLTLYKTCILPIMTYASVVFGHVKPALLDKLQIVQNKFMRRAVGAPLYMRNVDLHRDLELPSIKNYITSLSRKYFDLAPHHRNPLVVSASDYKPRRKALVRRPRNVLTDRVDVITKRLARISPPTVRTVGWQAPTDRHRRRRLRRRQSRSLHVPARDARRHSSPHRID</sequence>